<proteinExistence type="predicted"/>
<dbReference type="AlphaFoldDB" id="A0A5P1UUQ5"/>
<dbReference type="GO" id="GO:0005524">
    <property type="term" value="F:ATP binding"/>
    <property type="evidence" value="ECO:0007669"/>
    <property type="project" value="UniProtKB-KW"/>
</dbReference>
<evidence type="ECO:0000256" key="4">
    <source>
        <dbReference type="SAM" id="Coils"/>
    </source>
</evidence>
<dbReference type="SMART" id="SM00382">
    <property type="entry name" value="AAA"/>
    <property type="match status" value="2"/>
</dbReference>
<dbReference type="PANTHER" id="PTHR19211:SF6">
    <property type="entry name" value="BLL7188 PROTEIN"/>
    <property type="match status" value="1"/>
</dbReference>
<feature type="coiled-coil region" evidence="4">
    <location>
        <begin position="228"/>
        <end position="255"/>
    </location>
</feature>
<dbReference type="InterPro" id="IPR050611">
    <property type="entry name" value="ABCF"/>
</dbReference>
<dbReference type="SUPFAM" id="SSF52540">
    <property type="entry name" value="P-loop containing nucleoside triphosphate hydrolases"/>
    <property type="match status" value="2"/>
</dbReference>
<evidence type="ECO:0000256" key="1">
    <source>
        <dbReference type="ARBA" id="ARBA00022737"/>
    </source>
</evidence>
<dbReference type="InterPro" id="IPR003593">
    <property type="entry name" value="AAA+_ATPase"/>
</dbReference>
<dbReference type="PANTHER" id="PTHR19211">
    <property type="entry name" value="ATP-BINDING TRANSPORT PROTEIN-RELATED"/>
    <property type="match status" value="1"/>
</dbReference>
<name>A0A5P1UUQ5_9GAMM</name>
<protein>
    <submittedName>
        <fullName evidence="6">ABC-F family ATP-binding cassette domain-containing protein</fullName>
    </submittedName>
</protein>
<dbReference type="Gene3D" id="3.40.50.300">
    <property type="entry name" value="P-loop containing nucleotide triphosphate hydrolases"/>
    <property type="match status" value="2"/>
</dbReference>
<keyword evidence="1" id="KW-0677">Repeat</keyword>
<accession>A0A5P1UUQ5</accession>
<keyword evidence="4" id="KW-0175">Coiled coil</keyword>
<dbReference type="KEGG" id="asue:F2A31_07475"/>
<keyword evidence="3 6" id="KW-0067">ATP-binding</keyword>
<dbReference type="PROSITE" id="PS50893">
    <property type="entry name" value="ABC_TRANSPORTER_2"/>
    <property type="match status" value="1"/>
</dbReference>
<reference evidence="6 7" key="1">
    <citation type="submission" date="2019-09" db="EMBL/GenBank/DDBJ databases">
        <title>Acinetobacter sp. C16S1 isolated from saline soil.</title>
        <authorList>
            <person name="Xu L."/>
            <person name="Sun J.-Q."/>
        </authorList>
    </citation>
    <scope>NUCLEOTIDE SEQUENCE [LARGE SCALE GENOMIC DNA]</scope>
    <source>
        <strain evidence="6 7">C16S1</strain>
    </source>
</reference>
<evidence type="ECO:0000256" key="2">
    <source>
        <dbReference type="ARBA" id="ARBA00022741"/>
    </source>
</evidence>
<dbReference type="Pfam" id="PF00005">
    <property type="entry name" value="ABC_tran"/>
    <property type="match status" value="2"/>
</dbReference>
<feature type="domain" description="ABC transporter" evidence="5">
    <location>
        <begin position="6"/>
        <end position="255"/>
    </location>
</feature>
<dbReference type="Proteomes" id="UP000325177">
    <property type="component" value="Chromosome"/>
</dbReference>
<dbReference type="EMBL" id="CP043909">
    <property type="protein sequence ID" value="QER39560.1"/>
    <property type="molecule type" value="Genomic_DNA"/>
</dbReference>
<dbReference type="GO" id="GO:0016887">
    <property type="term" value="F:ATP hydrolysis activity"/>
    <property type="evidence" value="ECO:0007669"/>
    <property type="project" value="InterPro"/>
</dbReference>
<evidence type="ECO:0000313" key="7">
    <source>
        <dbReference type="Proteomes" id="UP000325177"/>
    </source>
</evidence>
<organism evidence="6 7">
    <name type="scientific">Acinetobacter suaedae</name>
    <dbReference type="NCBI Taxonomy" id="2609668"/>
    <lineage>
        <taxon>Bacteria</taxon>
        <taxon>Pseudomonadati</taxon>
        <taxon>Pseudomonadota</taxon>
        <taxon>Gammaproteobacteria</taxon>
        <taxon>Moraxellales</taxon>
        <taxon>Moraxellaceae</taxon>
        <taxon>Acinetobacter</taxon>
    </lineage>
</organism>
<sequence length="524" mass="59980">MTQQACIISNLSLEFPQQKLFDHLSFQLPLHQFCGLIGRNGQGKSLLMSLLQKQITAELPYTGQIYWQCPHQYLAQIQRLQAHTIAQALDIEDLYLCFERIKYGTASFADYDQVEHLWHLPTEWYQLLESAELPTDLKTPTQNLSEGQKTKLALCRLFLLKDHYLLLDEPSNHLDSRGRRWLIQQMSQHPTGGLIISHDRQLLTHVQGIFSLSQLGLHYYGGNYALYLQQHQLQVKSLSQAIQQEKRELKQLKEQQHLNLMKTQKRKKTGEKLRASGSQAPILLDAKKEQSEQSLSHLRKQQSKQLKDAKEELQLKQTQMAYLKSQSFEFNHVVEKTGEILRCCHLQLAYTKIKPIDLAIHAGEKLHLIGVNGIGKSTLLKTLQRVIPPISGEIYCKANSVYLDQNLSLLDDGISALEYLQRINPELTEQQGRTLLGNLQIRRDKVFATISTLSGGERLKVALLTLKQQAVELLFLDEPENHLDIESRRILAQAIRTFNGTVILVSHDEAFVEECGVSNHYLMT</sequence>
<dbReference type="RefSeq" id="WP_150025852.1">
    <property type="nucleotide sequence ID" value="NZ_CP043909.1"/>
</dbReference>
<evidence type="ECO:0000259" key="5">
    <source>
        <dbReference type="PROSITE" id="PS50893"/>
    </source>
</evidence>
<gene>
    <name evidence="6" type="ORF">F2A31_07475</name>
</gene>
<keyword evidence="2" id="KW-0547">Nucleotide-binding</keyword>
<keyword evidence="7" id="KW-1185">Reference proteome</keyword>
<evidence type="ECO:0000313" key="6">
    <source>
        <dbReference type="EMBL" id="QER39560.1"/>
    </source>
</evidence>
<dbReference type="InterPro" id="IPR003439">
    <property type="entry name" value="ABC_transporter-like_ATP-bd"/>
</dbReference>
<feature type="coiled-coil region" evidence="4">
    <location>
        <begin position="292"/>
        <end position="326"/>
    </location>
</feature>
<evidence type="ECO:0000256" key="3">
    <source>
        <dbReference type="ARBA" id="ARBA00022840"/>
    </source>
</evidence>
<dbReference type="InterPro" id="IPR027417">
    <property type="entry name" value="P-loop_NTPase"/>
</dbReference>